<dbReference type="Pfam" id="PF13529">
    <property type="entry name" value="Peptidase_C39_2"/>
    <property type="match status" value="1"/>
</dbReference>
<feature type="region of interest" description="Disordered" evidence="1">
    <location>
        <begin position="52"/>
        <end position="71"/>
    </location>
</feature>
<name>A0A554LJ07_9BACT</name>
<dbReference type="Proteomes" id="UP000315589">
    <property type="component" value="Unassembled WGS sequence"/>
</dbReference>
<evidence type="ECO:0000256" key="1">
    <source>
        <dbReference type="SAM" id="MobiDB-lite"/>
    </source>
</evidence>
<comment type="caution">
    <text evidence="3">The sequence shown here is derived from an EMBL/GenBank/DDBJ whole genome shotgun (WGS) entry which is preliminary data.</text>
</comment>
<organism evidence="3 4">
    <name type="scientific">Candidatus Berkelbacteria bacterium Licking1014_85</name>
    <dbReference type="NCBI Taxonomy" id="2017148"/>
    <lineage>
        <taxon>Bacteria</taxon>
        <taxon>Candidatus Berkelbacteria</taxon>
    </lineage>
</organism>
<dbReference type="Gene3D" id="3.90.70.10">
    <property type="entry name" value="Cysteine proteinases"/>
    <property type="match status" value="1"/>
</dbReference>
<accession>A0A554LJ07</accession>
<gene>
    <name evidence="3" type="ORF">CEN91_361</name>
</gene>
<evidence type="ECO:0000259" key="2">
    <source>
        <dbReference type="Pfam" id="PF13529"/>
    </source>
</evidence>
<dbReference type="InterPro" id="IPR039564">
    <property type="entry name" value="Peptidase_C39-like"/>
</dbReference>
<evidence type="ECO:0000313" key="3">
    <source>
        <dbReference type="EMBL" id="TSC92827.1"/>
    </source>
</evidence>
<evidence type="ECO:0000313" key="4">
    <source>
        <dbReference type="Proteomes" id="UP000315589"/>
    </source>
</evidence>
<sequence length="274" mass="30907">MQLSRPLVGFLVVLVVLTGLLWANKTYRTYKTNGTNMSNTTAGFPTTNYQLLTSSPQLPNPTPTTSPQQSTTSFQLPTAFSLKNVPFTSQAPSKNWDAVHEEFCEEAVILVATEYFIGKYKDKIPIDYAESQLNDIKNWEMQKFGYFESTNINQTAQILTEKYNLKTEIIDNPTIEQIKIAIYSDKLVIAPAAGRLLKNPNFTGLGPIYHMLVISGWDKTGFITQDVGTRKGQNYHYSYETLLNAIHDLYDNAKLPLDEIKIINGDKKIIIISH</sequence>
<dbReference type="AlphaFoldDB" id="A0A554LJ07"/>
<dbReference type="EMBL" id="VMGI01000044">
    <property type="protein sequence ID" value="TSC92827.1"/>
    <property type="molecule type" value="Genomic_DNA"/>
</dbReference>
<feature type="domain" description="Peptidase C39-like" evidence="2">
    <location>
        <begin position="84"/>
        <end position="226"/>
    </location>
</feature>
<proteinExistence type="predicted"/>
<protein>
    <recommendedName>
        <fullName evidence="2">Peptidase C39-like domain-containing protein</fullName>
    </recommendedName>
</protein>
<reference evidence="3 4" key="1">
    <citation type="submission" date="2017-07" db="EMBL/GenBank/DDBJ databases">
        <title>Mechanisms for carbon and nitrogen cycling indicate functional differentiation within the Candidate Phyla Radiation.</title>
        <authorList>
            <person name="Danczak R.E."/>
            <person name="Johnston M.D."/>
            <person name="Kenah C."/>
            <person name="Slattery M."/>
            <person name="Wrighton K.C."/>
            <person name="Wilkins M.J."/>
        </authorList>
    </citation>
    <scope>NUCLEOTIDE SEQUENCE [LARGE SCALE GENOMIC DNA]</scope>
    <source>
        <strain evidence="3">Licking1014_85</strain>
    </source>
</reference>